<dbReference type="PANTHER" id="PTHR14131:SF5">
    <property type="entry name" value="ANOSMIN-1"/>
    <property type="match status" value="1"/>
</dbReference>
<evidence type="ECO:0000259" key="2">
    <source>
        <dbReference type="PROSITE" id="PS51390"/>
    </source>
</evidence>
<organism evidence="3 4">
    <name type="scientific">Syphacia muris</name>
    <dbReference type="NCBI Taxonomy" id="451379"/>
    <lineage>
        <taxon>Eukaryota</taxon>
        <taxon>Metazoa</taxon>
        <taxon>Ecdysozoa</taxon>
        <taxon>Nematoda</taxon>
        <taxon>Chromadorea</taxon>
        <taxon>Rhabditida</taxon>
        <taxon>Spirurina</taxon>
        <taxon>Oxyuridomorpha</taxon>
        <taxon>Oxyuroidea</taxon>
        <taxon>Oxyuridae</taxon>
        <taxon>Syphacia</taxon>
    </lineage>
</organism>
<dbReference type="Gene3D" id="2.60.40.10">
    <property type="entry name" value="Immunoglobulins"/>
    <property type="match status" value="1"/>
</dbReference>
<keyword evidence="3" id="KW-1185">Reference proteome</keyword>
<reference evidence="4" key="1">
    <citation type="submission" date="2017-02" db="UniProtKB">
        <authorList>
            <consortium name="WormBaseParasite"/>
        </authorList>
    </citation>
    <scope>IDENTIFICATION</scope>
</reference>
<dbReference type="InterPro" id="IPR036116">
    <property type="entry name" value="FN3_sf"/>
</dbReference>
<protein>
    <submittedName>
        <fullName evidence="4">Fibronectin type-III domain-containing protein</fullName>
    </submittedName>
</protein>
<evidence type="ECO:0000313" key="4">
    <source>
        <dbReference type="WBParaSite" id="SMUV_0000446001-mRNA-1"/>
    </source>
</evidence>
<dbReference type="Gene3D" id="4.10.75.10">
    <property type="entry name" value="Elafin-like"/>
    <property type="match status" value="1"/>
</dbReference>
<dbReference type="SMART" id="SM00060">
    <property type="entry name" value="FN3"/>
    <property type="match status" value="3"/>
</dbReference>
<feature type="domain" description="WAP" evidence="2">
    <location>
        <begin position="25"/>
        <end position="73"/>
    </location>
</feature>
<dbReference type="GO" id="GO:0005576">
    <property type="term" value="C:extracellular region"/>
    <property type="evidence" value="ECO:0007669"/>
    <property type="project" value="InterPro"/>
</dbReference>
<name>A0A0N5AJ39_9BILA</name>
<sequence length="674" mass="76767">MALIFQDADNQRSCEHSCEFLHKIYLEKPGVCSISRKFEPSNECTAECQFDGDCVEEQKCCTVGCGRKCVKVKHQDIRLLPIPSRISVVERKRKRSAVIRWVMQKMSRNQLLINANLYVIQWRWSVHKDESKMTEWQTIMVKNKLYAIMKHLLSPGRYYQFRVAAVNHYGSRGFSNSSAIFRLSKEARAPGQPTNIVLSDLVQDSNGFWSQKVSWTPPISDLPIKNYVLNWQNSTNEEADSYENSIKRKIDIKQQLEKRSTAVVNDEIDEDDGFLVARRHSIVVPPYITSATIKALASASVFLVEVHAIVESSDGELRGERGIIFVRTPEILDKSDRNFPQTTDSASSTTAFTHNSAPSSVSDIVNTKEIINHLSSLRIYPPYYENGNLKTSINWSKNLLCTDVNNVYIVRWRLTTCQPYLNQEKTYYDLDSSGQDWAVSRTENCYADLDELEFSCYYEVEVRVENADELVAESGFKTSTCQETLSDEKVPCDAERLRCYANSYNARCEWTFIEQKLYNASLIGYRITVTNARTMNANETVLPATVDHIELFNLIPDTVYNVVAQTITKLGLKETLRSSFKTLLTAEGQNVVDLSADAIADNKSSDSINNRSESFDDSIVSDQQHQVINDLTMQTLSVNHAFELPLLEGGSSSIRHAFKSIYLLLVFWLLQLWI</sequence>
<dbReference type="InterPro" id="IPR042447">
    <property type="entry name" value="Anosmin-1"/>
</dbReference>
<dbReference type="InterPro" id="IPR008197">
    <property type="entry name" value="WAP_dom"/>
</dbReference>
<evidence type="ECO:0000313" key="3">
    <source>
        <dbReference type="Proteomes" id="UP000046393"/>
    </source>
</evidence>
<dbReference type="Proteomes" id="UP000046393">
    <property type="component" value="Unplaced"/>
</dbReference>
<dbReference type="GO" id="GO:0030182">
    <property type="term" value="P:neuron differentiation"/>
    <property type="evidence" value="ECO:0007669"/>
    <property type="project" value="TreeGrafter"/>
</dbReference>
<dbReference type="SMART" id="SM00217">
    <property type="entry name" value="WAP"/>
    <property type="match status" value="1"/>
</dbReference>
<dbReference type="GO" id="GO:0009986">
    <property type="term" value="C:cell surface"/>
    <property type="evidence" value="ECO:0007669"/>
    <property type="project" value="TreeGrafter"/>
</dbReference>
<dbReference type="InterPro" id="IPR036645">
    <property type="entry name" value="Elafin-like_sf"/>
</dbReference>
<dbReference type="SUPFAM" id="SSF57256">
    <property type="entry name" value="Elafin-like"/>
    <property type="match status" value="1"/>
</dbReference>
<dbReference type="STRING" id="451379.A0A0N5AJ39"/>
<dbReference type="Pfam" id="PF00095">
    <property type="entry name" value="WAP"/>
    <property type="match status" value="1"/>
</dbReference>
<evidence type="ECO:0000259" key="1">
    <source>
        <dbReference type="PROSITE" id="PS50853"/>
    </source>
</evidence>
<dbReference type="PANTHER" id="PTHR14131">
    <property type="entry name" value="ANOSMIN"/>
    <property type="match status" value="1"/>
</dbReference>
<dbReference type="CDD" id="cd00199">
    <property type="entry name" value="WAP"/>
    <property type="match status" value="1"/>
</dbReference>
<feature type="domain" description="Fibronectin type-III" evidence="1">
    <location>
        <begin position="82"/>
        <end position="187"/>
    </location>
</feature>
<dbReference type="WBParaSite" id="SMUV_0000446001-mRNA-1">
    <property type="protein sequence ID" value="SMUV_0000446001-mRNA-1"/>
    <property type="gene ID" value="SMUV_0000446001"/>
</dbReference>
<dbReference type="GO" id="GO:0030414">
    <property type="term" value="F:peptidase inhibitor activity"/>
    <property type="evidence" value="ECO:0007669"/>
    <property type="project" value="InterPro"/>
</dbReference>
<accession>A0A0N5AJ39</accession>
<dbReference type="InterPro" id="IPR013783">
    <property type="entry name" value="Ig-like_fold"/>
</dbReference>
<dbReference type="CDD" id="cd00063">
    <property type="entry name" value="FN3"/>
    <property type="match status" value="1"/>
</dbReference>
<dbReference type="PROSITE" id="PS50853">
    <property type="entry name" value="FN3"/>
    <property type="match status" value="1"/>
</dbReference>
<dbReference type="PROSITE" id="PS51390">
    <property type="entry name" value="WAP"/>
    <property type="match status" value="1"/>
</dbReference>
<dbReference type="InterPro" id="IPR003961">
    <property type="entry name" value="FN3_dom"/>
</dbReference>
<proteinExistence type="predicted"/>
<dbReference type="SUPFAM" id="SSF49265">
    <property type="entry name" value="Fibronectin type III"/>
    <property type="match status" value="2"/>
</dbReference>
<dbReference type="AlphaFoldDB" id="A0A0N5AJ39"/>